<dbReference type="EMBL" id="VJNA01000068">
    <property type="protein sequence ID" value="TSE18531.1"/>
    <property type="molecule type" value="Genomic_DNA"/>
</dbReference>
<protein>
    <recommendedName>
        <fullName evidence="3">NAD-specific glutamate dehydrogenase</fullName>
    </recommendedName>
</protein>
<evidence type="ECO:0008006" key="3">
    <source>
        <dbReference type="Google" id="ProtNLM"/>
    </source>
</evidence>
<accession>A0A554W4N6</accession>
<reference evidence="1 2" key="1">
    <citation type="submission" date="2019-07" db="EMBL/GenBank/DDBJ databases">
        <title>Tepidimonas aquatica CLN-1 draft genome.</title>
        <authorList>
            <person name="Da Costa M.S."/>
            <person name="Froufe H.J.C."/>
            <person name="Egas C."/>
            <person name="Albuquerque L."/>
        </authorList>
    </citation>
    <scope>NUCLEOTIDE SEQUENCE [LARGE SCALE GENOMIC DNA]</scope>
    <source>
        <strain evidence="1 2">CLN-1</strain>
    </source>
</reference>
<comment type="caution">
    <text evidence="1">The sequence shown here is derived from an EMBL/GenBank/DDBJ whole genome shotgun (WGS) entry which is preliminary data.</text>
</comment>
<evidence type="ECO:0000313" key="1">
    <source>
        <dbReference type="EMBL" id="TSE18531.1"/>
    </source>
</evidence>
<name>A0A554W4N6_9BURK</name>
<dbReference type="AntiFam" id="ANF00007">
    <property type="entry name" value="Shadow ORF (opposite clpB)"/>
</dbReference>
<proteinExistence type="predicted"/>
<keyword evidence="2" id="KW-1185">Reference proteome</keyword>
<evidence type="ECO:0000313" key="2">
    <source>
        <dbReference type="Proteomes" id="UP000318554"/>
    </source>
</evidence>
<dbReference type="AlphaFoldDB" id="A0A554W4N6"/>
<organism evidence="1 2">
    <name type="scientific">Tepidimonas aquatica</name>
    <dbReference type="NCBI Taxonomy" id="247482"/>
    <lineage>
        <taxon>Bacteria</taxon>
        <taxon>Pseudomonadati</taxon>
        <taxon>Pseudomonadota</taxon>
        <taxon>Betaproteobacteria</taxon>
        <taxon>Burkholderiales</taxon>
        <taxon>Tepidimonas</taxon>
    </lineage>
</organism>
<sequence>MRTARSRTSGENFDVLFMAPSSQELEPPQNPGRFKQQHAVGLATHLLGELAALVIAHITRRRAHQACHGMAFPVLGHVDAQQRTFIAIDGLGQRLGELGLAHAGRPEEQKSRHRLAAFAQARARQPHGIGHRAHRFVLAHQALVQPLLQMQQLLAFFHRQLVDRNAGQARDDLRDMLGLDFGAARGALAFPFLDELLEFGFLGLDALAKFSSLVVLLACRHIVLLTPQLVQFGLQLLHRHRAGRGRQLHACGCLVEQVDGLVGQKACGDVAVRQLGGGDDRILGDADLVVRLEGVAQAAQDHHGLRYRRLGHHHRLEATLQRGVLLDVLLILVERGGADQVQFAARHHRLEHVGHVQPAFAATLAGTDDGVHLVDEENQLPLVLGHFLEHLLHALLELAAVLGAGHHGIDVQFDQALVTQRLRHFAGHHALRQPFDDGGLADAGLADQHRIVFLAPGQHLDGGLDLLRAADNRIELALARHFGEISRVFIQLGRVGRRLGAAILGTFADHLAYLLAQRLRREAVTAQQVGRQTFAFLGQPDQEMLRPDIRVAEFVGGHESTAERVLDPGRHADLALERLVAALGFGFDLSLEVIDLDPELPQDGLDHVAVG</sequence>
<dbReference type="Proteomes" id="UP000318554">
    <property type="component" value="Unassembled WGS sequence"/>
</dbReference>
<gene>
    <name evidence="1" type="ORF">Taqua_02534</name>
</gene>